<proteinExistence type="predicted"/>
<protein>
    <submittedName>
        <fullName evidence="7">Uncharacterized protein</fullName>
    </submittedName>
</protein>
<dbReference type="GO" id="GO:0005634">
    <property type="term" value="C:nucleus"/>
    <property type="evidence" value="ECO:0007669"/>
    <property type="project" value="UniProtKB-SubCell"/>
</dbReference>
<dbReference type="InterPro" id="IPR017930">
    <property type="entry name" value="Myb_dom"/>
</dbReference>
<feature type="domain" description="HTH myb-type" evidence="6">
    <location>
        <begin position="7"/>
        <end position="73"/>
    </location>
</feature>
<evidence type="ECO:0000256" key="3">
    <source>
        <dbReference type="ARBA" id="ARBA00023242"/>
    </source>
</evidence>
<feature type="compositionally biased region" description="Basic and acidic residues" evidence="4">
    <location>
        <begin position="180"/>
        <end position="192"/>
    </location>
</feature>
<dbReference type="SMART" id="SM00717">
    <property type="entry name" value="SANT"/>
    <property type="match status" value="1"/>
</dbReference>
<dbReference type="Proteomes" id="UP000657918">
    <property type="component" value="Unassembled WGS sequence"/>
</dbReference>
<keyword evidence="8" id="KW-1185">Reference proteome</keyword>
<feature type="domain" description="Myb-like" evidence="5">
    <location>
        <begin position="7"/>
        <end position="69"/>
    </location>
</feature>
<dbReference type="PANTHER" id="PTHR10641:SF1346">
    <property type="entry name" value="TRANSCRIPTION FACTOR MYB14"/>
    <property type="match status" value="1"/>
</dbReference>
<evidence type="ECO:0000259" key="6">
    <source>
        <dbReference type="PROSITE" id="PS51294"/>
    </source>
</evidence>
<dbReference type="OrthoDB" id="2143914at2759"/>
<dbReference type="Pfam" id="PF13921">
    <property type="entry name" value="Myb_DNA-bind_6"/>
    <property type="match status" value="1"/>
</dbReference>
<evidence type="ECO:0000313" key="7">
    <source>
        <dbReference type="EMBL" id="KAF9662876.1"/>
    </source>
</evidence>
<dbReference type="InterPro" id="IPR001005">
    <property type="entry name" value="SANT/Myb"/>
</dbReference>
<dbReference type="Gene3D" id="1.10.10.60">
    <property type="entry name" value="Homeodomain-like"/>
    <property type="match status" value="1"/>
</dbReference>
<dbReference type="SUPFAM" id="SSF46689">
    <property type="entry name" value="Homeodomain-like"/>
    <property type="match status" value="1"/>
</dbReference>
<evidence type="ECO:0000256" key="1">
    <source>
        <dbReference type="ARBA" id="ARBA00004123"/>
    </source>
</evidence>
<dbReference type="GO" id="GO:0003677">
    <property type="term" value="F:DNA binding"/>
    <property type="evidence" value="ECO:0007669"/>
    <property type="project" value="UniProtKB-KW"/>
</dbReference>
<evidence type="ECO:0000256" key="4">
    <source>
        <dbReference type="SAM" id="MobiDB-lite"/>
    </source>
</evidence>
<dbReference type="PROSITE" id="PS51294">
    <property type="entry name" value="HTH_MYB"/>
    <property type="match status" value="1"/>
</dbReference>
<evidence type="ECO:0000313" key="8">
    <source>
        <dbReference type="Proteomes" id="UP000657918"/>
    </source>
</evidence>
<comment type="caution">
    <text evidence="7">The sequence shown here is derived from an EMBL/GenBank/DDBJ whole genome shotgun (WGS) entry which is preliminary data.</text>
</comment>
<sequence>MESKEAKPKVKKGLWKPEEDLVLKTYVETHGEGNWSTVSKKSDLNYYTCIAEGLMRGGKSCRLRWKNYLRPNIKRGGMSQEEEDMIIRMHKLLGNRSVAQCFLATVLIENLPTRQCRLDDVIEQLVIRLSFHFCCKRMNADSTPDQNDNDTEENKSKRLRALGDSQPAGTTSPAGSTEELEGKNQEKEERSAVSDVRTQQAAQSMMNYYIESPMVPDNNATFVFDDEPFLAYWDSFVLFESIGCGGEW</sequence>
<dbReference type="PANTHER" id="PTHR10641">
    <property type="entry name" value="MYB FAMILY TRANSCRIPTION FACTOR"/>
    <property type="match status" value="1"/>
</dbReference>
<dbReference type="InterPro" id="IPR009057">
    <property type="entry name" value="Homeodomain-like_sf"/>
</dbReference>
<dbReference type="EMBL" id="JADGMS010000018">
    <property type="protein sequence ID" value="KAF9662876.1"/>
    <property type="molecule type" value="Genomic_DNA"/>
</dbReference>
<dbReference type="AlphaFoldDB" id="A0A835J4X6"/>
<dbReference type="CDD" id="cd00167">
    <property type="entry name" value="SANT"/>
    <property type="match status" value="1"/>
</dbReference>
<feature type="region of interest" description="Disordered" evidence="4">
    <location>
        <begin position="142"/>
        <end position="197"/>
    </location>
</feature>
<gene>
    <name evidence="7" type="ORF">SADUNF_Sadunf18G0100000</name>
</gene>
<reference evidence="7 8" key="1">
    <citation type="submission" date="2020-10" db="EMBL/GenBank/DDBJ databases">
        <title>Plant Genome Project.</title>
        <authorList>
            <person name="Zhang R.-G."/>
        </authorList>
    </citation>
    <scope>NUCLEOTIDE SEQUENCE [LARGE SCALE GENOMIC DNA]</scope>
    <source>
        <strain evidence="7">FAFU-HL-1</strain>
        <tissue evidence="7">Leaf</tissue>
    </source>
</reference>
<organism evidence="7 8">
    <name type="scientific">Salix dunnii</name>
    <dbReference type="NCBI Taxonomy" id="1413687"/>
    <lineage>
        <taxon>Eukaryota</taxon>
        <taxon>Viridiplantae</taxon>
        <taxon>Streptophyta</taxon>
        <taxon>Embryophyta</taxon>
        <taxon>Tracheophyta</taxon>
        <taxon>Spermatophyta</taxon>
        <taxon>Magnoliopsida</taxon>
        <taxon>eudicotyledons</taxon>
        <taxon>Gunneridae</taxon>
        <taxon>Pentapetalae</taxon>
        <taxon>rosids</taxon>
        <taxon>fabids</taxon>
        <taxon>Malpighiales</taxon>
        <taxon>Salicaceae</taxon>
        <taxon>Saliceae</taxon>
        <taxon>Salix</taxon>
    </lineage>
</organism>
<name>A0A835J4X6_9ROSI</name>
<dbReference type="PROSITE" id="PS50090">
    <property type="entry name" value="MYB_LIKE"/>
    <property type="match status" value="1"/>
</dbReference>
<accession>A0A835J4X6</accession>
<evidence type="ECO:0000259" key="5">
    <source>
        <dbReference type="PROSITE" id="PS50090"/>
    </source>
</evidence>
<evidence type="ECO:0000256" key="2">
    <source>
        <dbReference type="ARBA" id="ARBA00023125"/>
    </source>
</evidence>
<keyword evidence="2" id="KW-0238">DNA-binding</keyword>
<comment type="subcellular location">
    <subcellularLocation>
        <location evidence="1">Nucleus</location>
    </subcellularLocation>
</comment>
<keyword evidence="3" id="KW-0539">Nucleus</keyword>
<dbReference type="InterPro" id="IPR015495">
    <property type="entry name" value="Myb_TF_plants"/>
</dbReference>